<organism evidence="2 3">
    <name type="scientific">Phrynocephalus forsythii</name>
    <dbReference type="NCBI Taxonomy" id="171643"/>
    <lineage>
        <taxon>Eukaryota</taxon>
        <taxon>Metazoa</taxon>
        <taxon>Chordata</taxon>
        <taxon>Craniata</taxon>
        <taxon>Vertebrata</taxon>
        <taxon>Euteleostomi</taxon>
        <taxon>Lepidosauria</taxon>
        <taxon>Squamata</taxon>
        <taxon>Bifurcata</taxon>
        <taxon>Unidentata</taxon>
        <taxon>Episquamata</taxon>
        <taxon>Toxicofera</taxon>
        <taxon>Iguania</taxon>
        <taxon>Acrodonta</taxon>
        <taxon>Agamidae</taxon>
        <taxon>Agaminae</taxon>
        <taxon>Phrynocephalus</taxon>
    </lineage>
</organism>
<keyword evidence="3" id="KW-1185">Reference proteome</keyword>
<dbReference type="AlphaFoldDB" id="A0A9Q0XTT1"/>
<evidence type="ECO:0000313" key="3">
    <source>
        <dbReference type="Proteomes" id="UP001142489"/>
    </source>
</evidence>
<dbReference type="EMBL" id="JAPFRF010000007">
    <property type="protein sequence ID" value="KAJ7327003.1"/>
    <property type="molecule type" value="Genomic_DNA"/>
</dbReference>
<comment type="caution">
    <text evidence="2">The sequence shown here is derived from an EMBL/GenBank/DDBJ whole genome shotgun (WGS) entry which is preliminary data.</text>
</comment>
<proteinExistence type="predicted"/>
<dbReference type="Pfam" id="PF07727">
    <property type="entry name" value="RVT_2"/>
    <property type="match status" value="1"/>
</dbReference>
<reference evidence="2" key="1">
    <citation type="journal article" date="2023" name="DNA Res.">
        <title>Chromosome-level genome assembly of Phrynocephalus forsythii using third-generation DNA sequencing and Hi-C analysis.</title>
        <authorList>
            <person name="Qi Y."/>
            <person name="Zhao W."/>
            <person name="Zhao Y."/>
            <person name="Niu C."/>
            <person name="Cao S."/>
            <person name="Zhang Y."/>
        </authorList>
    </citation>
    <scope>NUCLEOTIDE SEQUENCE</scope>
    <source>
        <tissue evidence="2">Muscle</tissue>
    </source>
</reference>
<evidence type="ECO:0000259" key="1">
    <source>
        <dbReference type="Pfam" id="PF07727"/>
    </source>
</evidence>
<protein>
    <recommendedName>
        <fullName evidence="1">Reverse transcriptase Ty1/copia-type domain-containing protein</fullName>
    </recommendedName>
</protein>
<dbReference type="InterPro" id="IPR013103">
    <property type="entry name" value="RVT_2"/>
</dbReference>
<feature type="domain" description="Reverse transcriptase Ty1/copia-type" evidence="1">
    <location>
        <begin position="57"/>
        <end position="176"/>
    </location>
</feature>
<dbReference type="Proteomes" id="UP001142489">
    <property type="component" value="Unassembled WGS sequence"/>
</dbReference>
<name>A0A9Q0XTT1_9SAUR</name>
<gene>
    <name evidence="2" type="ORF">JRQ81_016762</name>
</gene>
<accession>A0A9Q0XTT1</accession>
<sequence>MEQQLRNLSQKTFRNQQPDDLHEATKVYHQIACPTSQHQHTHVSQQAGKKLKKWGADGQVQHFKARLVAKGFQQKYGEDFDEVFAPVVKYSTIRTLLSIAASKQMLVKHLDAKTALLHGNIEEELYMEQPPGFINTKHQELVCKLQKGLYGLKQSVRAWGTQLSGLLLQQEFQQGCADQSEWYFFHTFYAMWMI</sequence>
<evidence type="ECO:0000313" key="2">
    <source>
        <dbReference type="EMBL" id="KAJ7327003.1"/>
    </source>
</evidence>
<dbReference type="OrthoDB" id="10058978at2759"/>